<dbReference type="SUPFAM" id="SSF52218">
    <property type="entry name" value="Flavoproteins"/>
    <property type="match status" value="1"/>
</dbReference>
<evidence type="ECO:0000256" key="1">
    <source>
        <dbReference type="ARBA" id="ARBA00006252"/>
    </source>
</evidence>
<keyword evidence="2" id="KW-0560">Oxidoreductase</keyword>
<dbReference type="InterPro" id="IPR003680">
    <property type="entry name" value="Flavodoxin_fold"/>
</dbReference>
<name>A0A2K9HES1_9LACO</name>
<reference evidence="4 5" key="1">
    <citation type="submission" date="2016-12" db="EMBL/GenBank/DDBJ databases">
        <title>The whole genome sequencing and assembly of Lactobacillus alimentarius DSM 20249T strain.</title>
        <authorList>
            <person name="Lee Y.-J."/>
            <person name="Yi H."/>
            <person name="Bahn Y.-S."/>
            <person name="Kim J.F."/>
            <person name="Lee D.-W."/>
        </authorList>
    </citation>
    <scope>NUCLEOTIDE SEQUENCE [LARGE SCALE GENOMIC DNA]</scope>
    <source>
        <strain evidence="4 5">DSM 20249</strain>
    </source>
</reference>
<dbReference type="Gene3D" id="3.40.50.360">
    <property type="match status" value="1"/>
</dbReference>
<evidence type="ECO:0000313" key="5">
    <source>
        <dbReference type="Proteomes" id="UP000234653"/>
    </source>
</evidence>
<dbReference type="KEGG" id="lali:LA20249_02080"/>
<dbReference type="GO" id="GO:0003955">
    <property type="term" value="F:NAD(P)H dehydrogenase (quinone) activity"/>
    <property type="evidence" value="ECO:0007669"/>
    <property type="project" value="TreeGrafter"/>
</dbReference>
<dbReference type="Pfam" id="PF02525">
    <property type="entry name" value="Flavodoxin_2"/>
    <property type="match status" value="1"/>
</dbReference>
<proteinExistence type="inferred from homology"/>
<dbReference type="PANTHER" id="PTHR10204:SF34">
    <property type="entry name" value="NAD(P)H DEHYDROGENASE [QUINONE] 1 ISOFORM 1"/>
    <property type="match status" value="1"/>
</dbReference>
<dbReference type="STRING" id="1423720.FC67_GL001691"/>
<feature type="domain" description="Flavodoxin-like fold" evidence="3">
    <location>
        <begin position="1"/>
        <end position="171"/>
    </location>
</feature>
<gene>
    <name evidence="4" type="ORF">LA20249_02080</name>
</gene>
<protein>
    <submittedName>
        <fullName evidence="4">NAD(P)H dehydrogenase</fullName>
    </submittedName>
</protein>
<dbReference type="PANTHER" id="PTHR10204">
    <property type="entry name" value="NAD P H OXIDOREDUCTASE-RELATED"/>
    <property type="match status" value="1"/>
</dbReference>
<evidence type="ECO:0000256" key="2">
    <source>
        <dbReference type="ARBA" id="ARBA00023002"/>
    </source>
</evidence>
<dbReference type="RefSeq" id="WP_057739373.1">
    <property type="nucleotide sequence ID" value="NZ_AZDQ01000043.1"/>
</dbReference>
<sequence length="183" mass="21237">MTTTIIYAHPYSKSFNNAILKKVSEKYKSDYRVIDLYKEEFNPVYSSNELSLFKYGETEDDKVEEYQKILKESSKLVFIFPIWWNGMPAILKGFIDKVFKMNFAYVDSPRGVEGLLTNIDSVDIVTSSKSPTWYLKFFSGNAIQKVFIKSTLKQAGIKNASWKNFGSIKKSTKKQREKFLKNL</sequence>
<comment type="similarity">
    <text evidence="1">Belongs to the NAD(P)H dehydrogenase (quinone) family.</text>
</comment>
<dbReference type="EMBL" id="CP018867">
    <property type="protein sequence ID" value="AUI71061.1"/>
    <property type="molecule type" value="Genomic_DNA"/>
</dbReference>
<evidence type="ECO:0000313" key="4">
    <source>
        <dbReference type="EMBL" id="AUI71061.1"/>
    </source>
</evidence>
<organism evidence="4 5">
    <name type="scientific">Companilactobacillus alimentarius DSM 20249</name>
    <dbReference type="NCBI Taxonomy" id="1423720"/>
    <lineage>
        <taxon>Bacteria</taxon>
        <taxon>Bacillati</taxon>
        <taxon>Bacillota</taxon>
        <taxon>Bacilli</taxon>
        <taxon>Lactobacillales</taxon>
        <taxon>Lactobacillaceae</taxon>
        <taxon>Companilactobacillus</taxon>
    </lineage>
</organism>
<keyword evidence="5" id="KW-1185">Reference proteome</keyword>
<dbReference type="Proteomes" id="UP000234653">
    <property type="component" value="Chromosome"/>
</dbReference>
<dbReference type="AlphaFoldDB" id="A0A2K9HES1"/>
<dbReference type="InterPro" id="IPR051545">
    <property type="entry name" value="NAD(P)H_dehydrogenase_qn"/>
</dbReference>
<dbReference type="InterPro" id="IPR029039">
    <property type="entry name" value="Flavoprotein-like_sf"/>
</dbReference>
<accession>A0A2K9HES1</accession>
<dbReference type="GO" id="GO:0005829">
    <property type="term" value="C:cytosol"/>
    <property type="evidence" value="ECO:0007669"/>
    <property type="project" value="TreeGrafter"/>
</dbReference>
<evidence type="ECO:0000259" key="3">
    <source>
        <dbReference type="Pfam" id="PF02525"/>
    </source>
</evidence>
<dbReference type="OrthoDB" id="9798454at2"/>